<accession>A0A6C0AKZ8</accession>
<protein>
    <submittedName>
        <fullName evidence="1">Uncharacterized protein</fullName>
    </submittedName>
</protein>
<evidence type="ECO:0000313" key="1">
    <source>
        <dbReference type="EMBL" id="QHS79995.1"/>
    </source>
</evidence>
<name>A0A6C0AKZ8_9ZZZZ</name>
<dbReference type="EMBL" id="MN740665">
    <property type="protein sequence ID" value="QHS79995.1"/>
    <property type="molecule type" value="Genomic_DNA"/>
</dbReference>
<dbReference type="AlphaFoldDB" id="A0A6C0AKZ8"/>
<reference evidence="1" key="1">
    <citation type="journal article" date="2020" name="Nature">
        <title>Giant virus diversity and host interactions through global metagenomics.</title>
        <authorList>
            <person name="Schulz F."/>
            <person name="Roux S."/>
            <person name="Paez-Espino D."/>
            <person name="Jungbluth S."/>
            <person name="Walsh D.A."/>
            <person name="Denef V.J."/>
            <person name="McMahon K.D."/>
            <person name="Konstantinidis K.T."/>
            <person name="Eloe-Fadrosh E.A."/>
            <person name="Kyrpides N.C."/>
            <person name="Woyke T."/>
        </authorList>
    </citation>
    <scope>NUCLEOTIDE SEQUENCE</scope>
    <source>
        <strain evidence="1">GVMAG-S-1035375-24</strain>
    </source>
</reference>
<organism evidence="1">
    <name type="scientific">viral metagenome</name>
    <dbReference type="NCBI Taxonomy" id="1070528"/>
    <lineage>
        <taxon>unclassified sequences</taxon>
        <taxon>metagenomes</taxon>
        <taxon>organismal metagenomes</taxon>
    </lineage>
</organism>
<proteinExistence type="predicted"/>
<sequence length="146" mass="16286">MEMSICPSCVEDVLTTHEYHGLALCPGCSPAFCTECYWGATYSCAYFTSTVPETNWLAAEAYMNSNPEKLIRIVRTGPSIQCSVVRIGSQLFRRVIRNNQLVSEIPVVPTETCIYCGSYDRRYVHLISAYRNGFACTECANGILSK</sequence>